<gene>
    <name evidence="11" type="ORF">ACFSB2_21690</name>
</gene>
<evidence type="ECO:0000313" key="11">
    <source>
        <dbReference type="EMBL" id="MFD1677289.1"/>
    </source>
</evidence>
<evidence type="ECO:0000259" key="10">
    <source>
        <dbReference type="PROSITE" id="PS50801"/>
    </source>
</evidence>
<dbReference type="PANTHER" id="PTHR33745:SF3">
    <property type="entry name" value="RSBT CO-ANTAGONIST PROTEIN RSBRC"/>
    <property type="match status" value="1"/>
</dbReference>
<dbReference type="SUPFAM" id="SSF47384">
    <property type="entry name" value="Homodimeric domain of signal transducing histidine kinase"/>
    <property type="match status" value="1"/>
</dbReference>
<name>A0ABW4JN11_9BACL</name>
<dbReference type="InterPro" id="IPR002645">
    <property type="entry name" value="STAS_dom"/>
</dbReference>
<keyword evidence="5" id="KW-0547">Nucleotide-binding</keyword>
<dbReference type="CDD" id="cd07041">
    <property type="entry name" value="STAS_RsbR_RsbS_like"/>
    <property type="match status" value="1"/>
</dbReference>
<evidence type="ECO:0000256" key="2">
    <source>
        <dbReference type="ARBA" id="ARBA00012438"/>
    </source>
</evidence>
<evidence type="ECO:0000256" key="7">
    <source>
        <dbReference type="ARBA" id="ARBA00022840"/>
    </source>
</evidence>
<comment type="caution">
    <text evidence="11">The sequence shown here is derived from an EMBL/GenBank/DDBJ whole genome shotgun (WGS) entry which is preliminary data.</text>
</comment>
<organism evidence="11 12">
    <name type="scientific">Alicyclobacillus fodiniaquatilis</name>
    <dbReference type="NCBI Taxonomy" id="1661150"/>
    <lineage>
        <taxon>Bacteria</taxon>
        <taxon>Bacillati</taxon>
        <taxon>Bacillota</taxon>
        <taxon>Bacilli</taxon>
        <taxon>Bacillales</taxon>
        <taxon>Alicyclobacillaceae</taxon>
        <taxon>Alicyclobacillus</taxon>
    </lineage>
</organism>
<dbReference type="SUPFAM" id="SSF52091">
    <property type="entry name" value="SpoIIaa-like"/>
    <property type="match status" value="1"/>
</dbReference>
<sequence>MQRNGDDDEDYTISRLAAIGEISAGIAHEIRNPLTSVKGFLQLMQKEAPHRYLEVASAELEQAIATLHNLLQVSKPDLDDERYQPINLCSELESILYLFKDQTYRVQIRKEFYDTDCNIYGKRNQLKKVFFNLLKNAFEAIVDTGSITVTHRLYGNRLQVSIRDTGAGVPKQYISLLGTPFFSTKDNGVGMGLTQVFSTVYEHGGSIDVESQEGAGTTFTLDFRVNQTEVIGGIDLKLAYEEGQTFQAYMVQNRDAFYKHFETEASSSFGYMQDIDLKSLDILTMMDRLINILIEGNRHEMAVLGKELGRQIAKEDYPIVLISELMQTFRKCLWDFLYQYHRNVPITEEEVFVLERKFNHELDHYMTHYVSSYTEYKDEILKSHREVIDDLSVPVIPLSNTQAILPLVGTIDTYRAKRIQENTLTQISELKIEQIVIDVSAVAFLDTAVVGHLFRIVEGINLLGCEATITGIRPEIANTMITLGITLSGKVKTKGTLQQALEGMAAGE</sequence>
<dbReference type="SMART" id="SM00388">
    <property type="entry name" value="HisKA"/>
    <property type="match status" value="1"/>
</dbReference>
<dbReference type="PROSITE" id="PS50109">
    <property type="entry name" value="HIS_KIN"/>
    <property type="match status" value="1"/>
</dbReference>
<dbReference type="PROSITE" id="PS50801">
    <property type="entry name" value="STAS"/>
    <property type="match status" value="1"/>
</dbReference>
<evidence type="ECO:0000259" key="9">
    <source>
        <dbReference type="PROSITE" id="PS50109"/>
    </source>
</evidence>
<dbReference type="InterPro" id="IPR051932">
    <property type="entry name" value="Bact_StressResp_Reg"/>
</dbReference>
<dbReference type="InterPro" id="IPR036097">
    <property type="entry name" value="HisK_dim/P_sf"/>
</dbReference>
<keyword evidence="6" id="KW-0418">Kinase</keyword>
<accession>A0ABW4JN11</accession>
<keyword evidence="4" id="KW-0808">Transferase</keyword>
<evidence type="ECO:0000256" key="6">
    <source>
        <dbReference type="ARBA" id="ARBA00022777"/>
    </source>
</evidence>
<dbReference type="Gene3D" id="3.30.750.24">
    <property type="entry name" value="STAS domain"/>
    <property type="match status" value="1"/>
</dbReference>
<dbReference type="InterPro" id="IPR005467">
    <property type="entry name" value="His_kinase_dom"/>
</dbReference>
<keyword evidence="3" id="KW-0597">Phosphoprotein</keyword>
<keyword evidence="7 11" id="KW-0067">ATP-binding</keyword>
<comment type="catalytic activity">
    <reaction evidence="1">
        <text>ATP + protein L-histidine = ADP + protein N-phospho-L-histidine.</text>
        <dbReference type="EC" id="2.7.13.3"/>
    </reaction>
</comment>
<dbReference type="SUPFAM" id="SSF55874">
    <property type="entry name" value="ATPase domain of HSP90 chaperone/DNA topoisomerase II/histidine kinase"/>
    <property type="match status" value="1"/>
</dbReference>
<dbReference type="EMBL" id="JBHUCX010000092">
    <property type="protein sequence ID" value="MFD1677289.1"/>
    <property type="molecule type" value="Genomic_DNA"/>
</dbReference>
<dbReference type="Proteomes" id="UP001597079">
    <property type="component" value="Unassembled WGS sequence"/>
</dbReference>
<dbReference type="InterPro" id="IPR003661">
    <property type="entry name" value="HisK_dim/P_dom"/>
</dbReference>
<evidence type="ECO:0000256" key="3">
    <source>
        <dbReference type="ARBA" id="ARBA00022553"/>
    </source>
</evidence>
<dbReference type="Gene3D" id="1.10.287.130">
    <property type="match status" value="1"/>
</dbReference>
<proteinExistence type="predicted"/>
<keyword evidence="8" id="KW-0902">Two-component regulatory system</keyword>
<dbReference type="InterPro" id="IPR036513">
    <property type="entry name" value="STAS_dom_sf"/>
</dbReference>
<evidence type="ECO:0000256" key="8">
    <source>
        <dbReference type="ARBA" id="ARBA00023012"/>
    </source>
</evidence>
<feature type="domain" description="STAS" evidence="10">
    <location>
        <begin position="404"/>
        <end position="504"/>
    </location>
</feature>
<dbReference type="InterPro" id="IPR003594">
    <property type="entry name" value="HATPase_dom"/>
</dbReference>
<dbReference type="Gene3D" id="3.30.565.10">
    <property type="entry name" value="Histidine kinase-like ATPase, C-terminal domain"/>
    <property type="match status" value="1"/>
</dbReference>
<evidence type="ECO:0000256" key="4">
    <source>
        <dbReference type="ARBA" id="ARBA00022679"/>
    </source>
</evidence>
<dbReference type="EC" id="2.7.13.3" evidence="2"/>
<reference evidence="12" key="1">
    <citation type="journal article" date="2019" name="Int. J. Syst. Evol. Microbiol.">
        <title>The Global Catalogue of Microorganisms (GCM) 10K type strain sequencing project: providing services to taxonomists for standard genome sequencing and annotation.</title>
        <authorList>
            <consortium name="The Broad Institute Genomics Platform"/>
            <consortium name="The Broad Institute Genome Sequencing Center for Infectious Disease"/>
            <person name="Wu L."/>
            <person name="Ma J."/>
        </authorList>
    </citation>
    <scope>NUCLEOTIDE SEQUENCE [LARGE SCALE GENOMIC DNA]</scope>
    <source>
        <strain evidence="12">CGMCC 1.12286</strain>
    </source>
</reference>
<evidence type="ECO:0000313" key="12">
    <source>
        <dbReference type="Proteomes" id="UP001597079"/>
    </source>
</evidence>
<evidence type="ECO:0000256" key="1">
    <source>
        <dbReference type="ARBA" id="ARBA00000085"/>
    </source>
</evidence>
<evidence type="ECO:0000256" key="5">
    <source>
        <dbReference type="ARBA" id="ARBA00022741"/>
    </source>
</evidence>
<dbReference type="Pfam" id="PF01740">
    <property type="entry name" value="STAS"/>
    <property type="match status" value="1"/>
</dbReference>
<dbReference type="InterPro" id="IPR036890">
    <property type="entry name" value="HATPase_C_sf"/>
</dbReference>
<protein>
    <recommendedName>
        <fullName evidence="2">histidine kinase</fullName>
        <ecNumber evidence="2">2.7.13.3</ecNumber>
    </recommendedName>
</protein>
<dbReference type="InterPro" id="IPR004358">
    <property type="entry name" value="Sig_transdc_His_kin-like_C"/>
</dbReference>
<keyword evidence="12" id="KW-1185">Reference proteome</keyword>
<dbReference type="RefSeq" id="WP_377945196.1">
    <property type="nucleotide sequence ID" value="NZ_JBHUCX010000092.1"/>
</dbReference>
<dbReference type="SMART" id="SM00387">
    <property type="entry name" value="HATPase_c"/>
    <property type="match status" value="1"/>
</dbReference>
<dbReference type="Pfam" id="PF02518">
    <property type="entry name" value="HATPase_c"/>
    <property type="match status" value="1"/>
</dbReference>
<dbReference type="CDD" id="cd00082">
    <property type="entry name" value="HisKA"/>
    <property type="match status" value="1"/>
</dbReference>
<dbReference type="Pfam" id="PF00512">
    <property type="entry name" value="HisKA"/>
    <property type="match status" value="1"/>
</dbReference>
<dbReference type="PANTHER" id="PTHR33745">
    <property type="entry name" value="RSBT ANTAGONIST PROTEIN RSBS-RELATED"/>
    <property type="match status" value="1"/>
</dbReference>
<dbReference type="GO" id="GO:0005524">
    <property type="term" value="F:ATP binding"/>
    <property type="evidence" value="ECO:0007669"/>
    <property type="project" value="UniProtKB-KW"/>
</dbReference>
<dbReference type="PRINTS" id="PR00344">
    <property type="entry name" value="BCTRLSENSOR"/>
</dbReference>
<feature type="domain" description="Histidine kinase" evidence="9">
    <location>
        <begin position="25"/>
        <end position="227"/>
    </location>
</feature>